<evidence type="ECO:0000313" key="4">
    <source>
        <dbReference type="Proteomes" id="UP000813385"/>
    </source>
</evidence>
<feature type="region of interest" description="Disordered" evidence="1">
    <location>
        <begin position="112"/>
        <end position="147"/>
    </location>
</feature>
<comment type="caution">
    <text evidence="3">The sequence shown here is derived from an EMBL/GenBank/DDBJ whole genome shotgun (WGS) entry which is preliminary data.</text>
</comment>
<feature type="compositionally biased region" description="Polar residues" evidence="1">
    <location>
        <begin position="165"/>
        <end position="176"/>
    </location>
</feature>
<evidence type="ECO:0000313" key="3">
    <source>
        <dbReference type="EMBL" id="KAH7347759.1"/>
    </source>
</evidence>
<feature type="region of interest" description="Disordered" evidence="1">
    <location>
        <begin position="67"/>
        <end position="94"/>
    </location>
</feature>
<dbReference type="EMBL" id="JAGPXD010000007">
    <property type="protein sequence ID" value="KAH7347759.1"/>
    <property type="molecule type" value="Genomic_DNA"/>
</dbReference>
<feature type="region of interest" description="Disordered" evidence="1">
    <location>
        <begin position="162"/>
        <end position="212"/>
    </location>
</feature>
<feature type="compositionally biased region" description="Low complexity" evidence="1">
    <location>
        <begin position="132"/>
        <end position="147"/>
    </location>
</feature>
<organism evidence="3 4">
    <name type="scientific">Plectosphaerella cucumerina</name>
    <dbReference type="NCBI Taxonomy" id="40658"/>
    <lineage>
        <taxon>Eukaryota</taxon>
        <taxon>Fungi</taxon>
        <taxon>Dikarya</taxon>
        <taxon>Ascomycota</taxon>
        <taxon>Pezizomycotina</taxon>
        <taxon>Sordariomycetes</taxon>
        <taxon>Hypocreomycetidae</taxon>
        <taxon>Glomerellales</taxon>
        <taxon>Plectosphaerellaceae</taxon>
        <taxon>Plectosphaerella</taxon>
    </lineage>
</organism>
<proteinExistence type="predicted"/>
<dbReference type="Proteomes" id="UP000813385">
    <property type="component" value="Unassembled WGS sequence"/>
</dbReference>
<protein>
    <submittedName>
        <fullName evidence="3">Uncharacterized protein</fullName>
    </submittedName>
</protein>
<keyword evidence="4" id="KW-1185">Reference proteome</keyword>
<evidence type="ECO:0000256" key="2">
    <source>
        <dbReference type="SAM" id="SignalP"/>
    </source>
</evidence>
<feature type="compositionally biased region" description="Low complexity" evidence="1">
    <location>
        <begin position="76"/>
        <end position="89"/>
    </location>
</feature>
<evidence type="ECO:0000256" key="1">
    <source>
        <dbReference type="SAM" id="MobiDB-lite"/>
    </source>
</evidence>
<feature type="compositionally biased region" description="Polar residues" evidence="1">
    <location>
        <begin position="122"/>
        <end position="131"/>
    </location>
</feature>
<sequence length="225" mass="23759">MPRCVGGERPFCLSLSHVFLFFLFLLPPLSAASTASSAAFSHTHTHISSHTPTLTLTHAPTYVVRPTARQAPSPPTTTSLTSTDLASPACTGNRPDRPLTSLCTTFAHAPPLAPVAPRRSATRNPVSCRTRSTSSSPPASPLSLPAPSLDLSRTLLFLLSPRLTGTNPPLTSTSSTRGALRKRGGNLGRRGPDSSGNSRVTTASHSRGRTTSRRYLLGATLSQKQ</sequence>
<feature type="compositionally biased region" description="Polar residues" evidence="1">
    <location>
        <begin position="194"/>
        <end position="205"/>
    </location>
</feature>
<name>A0A8K0T6T6_9PEZI</name>
<feature type="chain" id="PRO_5035458339" evidence="2">
    <location>
        <begin position="32"/>
        <end position="225"/>
    </location>
</feature>
<reference evidence="3" key="1">
    <citation type="journal article" date="2021" name="Nat. Commun.">
        <title>Genetic determinants of endophytism in the Arabidopsis root mycobiome.</title>
        <authorList>
            <person name="Mesny F."/>
            <person name="Miyauchi S."/>
            <person name="Thiergart T."/>
            <person name="Pickel B."/>
            <person name="Atanasova L."/>
            <person name="Karlsson M."/>
            <person name="Huettel B."/>
            <person name="Barry K.W."/>
            <person name="Haridas S."/>
            <person name="Chen C."/>
            <person name="Bauer D."/>
            <person name="Andreopoulos W."/>
            <person name="Pangilinan J."/>
            <person name="LaButti K."/>
            <person name="Riley R."/>
            <person name="Lipzen A."/>
            <person name="Clum A."/>
            <person name="Drula E."/>
            <person name="Henrissat B."/>
            <person name="Kohler A."/>
            <person name="Grigoriev I.V."/>
            <person name="Martin F.M."/>
            <person name="Hacquard S."/>
        </authorList>
    </citation>
    <scope>NUCLEOTIDE SEQUENCE</scope>
    <source>
        <strain evidence="3">MPI-CAGE-AT-0016</strain>
    </source>
</reference>
<feature type="signal peptide" evidence="2">
    <location>
        <begin position="1"/>
        <end position="31"/>
    </location>
</feature>
<keyword evidence="2" id="KW-0732">Signal</keyword>
<gene>
    <name evidence="3" type="ORF">B0T11DRAFT_144190</name>
</gene>
<accession>A0A8K0T6T6</accession>
<dbReference type="AlphaFoldDB" id="A0A8K0T6T6"/>